<gene>
    <name evidence="2" type="ORF">FCN18_26920</name>
</gene>
<dbReference type="Proteomes" id="UP000309992">
    <property type="component" value="Unassembled WGS sequence"/>
</dbReference>
<feature type="transmembrane region" description="Helical" evidence="1">
    <location>
        <begin position="86"/>
        <end position="104"/>
    </location>
</feature>
<dbReference type="EMBL" id="SWMS01000017">
    <property type="protein sequence ID" value="TKG65833.1"/>
    <property type="molecule type" value="Genomic_DNA"/>
</dbReference>
<feature type="transmembrane region" description="Helical" evidence="1">
    <location>
        <begin position="24"/>
        <end position="41"/>
    </location>
</feature>
<keyword evidence="3" id="KW-1185">Reference proteome</keyword>
<reference evidence="2 3" key="1">
    <citation type="journal article" date="2015" name="Antonie Van Leeuwenhoek">
        <title>Prauserella endophytica sp. nov., an endophytic actinobacterium isolated from Tamarix taklamakanensis.</title>
        <authorList>
            <person name="Liu J.M."/>
            <person name="Habden X."/>
            <person name="Guo L."/>
            <person name="Tuo L."/>
            <person name="Jiang Z.K."/>
            <person name="Liu S.W."/>
            <person name="Liu X.F."/>
            <person name="Chen L."/>
            <person name="Li R.F."/>
            <person name="Zhang Y.Q."/>
            <person name="Sun C.H."/>
        </authorList>
    </citation>
    <scope>NUCLEOTIDE SEQUENCE [LARGE SCALE GENOMIC DNA]</scope>
    <source>
        <strain evidence="2 3">CGMCC 4.7182</strain>
    </source>
</reference>
<organism evidence="2 3">
    <name type="scientific">Prauserella endophytica</name>
    <dbReference type="NCBI Taxonomy" id="1592324"/>
    <lineage>
        <taxon>Bacteria</taxon>
        <taxon>Bacillati</taxon>
        <taxon>Actinomycetota</taxon>
        <taxon>Actinomycetes</taxon>
        <taxon>Pseudonocardiales</taxon>
        <taxon>Pseudonocardiaceae</taxon>
        <taxon>Prauserella</taxon>
        <taxon>Prauserella coralliicola group</taxon>
    </lineage>
</organism>
<keyword evidence="1" id="KW-1133">Transmembrane helix</keyword>
<protein>
    <submittedName>
        <fullName evidence="2">Uncharacterized protein</fullName>
    </submittedName>
</protein>
<evidence type="ECO:0000313" key="3">
    <source>
        <dbReference type="Proteomes" id="UP000309992"/>
    </source>
</evidence>
<sequence>MAAHQPRCVGRGAAVTIDLTPEQVMAGAGVLLALAVVWRLGSRRARKAAETARAGARAVSLAGRVVFMAAAFVGVQWLVIVNPGNTTLLVVVLALPDLLAAYVLTRTLTVTSLDTTRRRGDRR</sequence>
<accession>A0ABY2RYQ6</accession>
<keyword evidence="1" id="KW-0812">Transmembrane</keyword>
<name>A0ABY2RYQ6_9PSEU</name>
<keyword evidence="1" id="KW-0472">Membrane</keyword>
<evidence type="ECO:0000256" key="1">
    <source>
        <dbReference type="SAM" id="Phobius"/>
    </source>
</evidence>
<evidence type="ECO:0000313" key="2">
    <source>
        <dbReference type="EMBL" id="TKG65833.1"/>
    </source>
</evidence>
<comment type="caution">
    <text evidence="2">The sequence shown here is derived from an EMBL/GenBank/DDBJ whole genome shotgun (WGS) entry which is preliminary data.</text>
</comment>
<feature type="transmembrane region" description="Helical" evidence="1">
    <location>
        <begin position="61"/>
        <end position="80"/>
    </location>
</feature>
<proteinExistence type="predicted"/>